<organism evidence="1 2">
    <name type="scientific">Paramuricea clavata</name>
    <name type="common">Red gorgonian</name>
    <name type="synonym">Violescent sea-whip</name>
    <dbReference type="NCBI Taxonomy" id="317549"/>
    <lineage>
        <taxon>Eukaryota</taxon>
        <taxon>Metazoa</taxon>
        <taxon>Cnidaria</taxon>
        <taxon>Anthozoa</taxon>
        <taxon>Octocorallia</taxon>
        <taxon>Malacalcyonacea</taxon>
        <taxon>Plexauridae</taxon>
        <taxon>Paramuricea</taxon>
    </lineage>
</organism>
<dbReference type="OrthoDB" id="1078367at2759"/>
<dbReference type="InterPro" id="IPR011344">
    <property type="entry name" value="ssDNA-bd"/>
</dbReference>
<dbReference type="InterPro" id="IPR000424">
    <property type="entry name" value="Primosome_PriB/ssb"/>
</dbReference>
<dbReference type="NCBIfam" id="TIGR00621">
    <property type="entry name" value="ssb"/>
    <property type="match status" value="1"/>
</dbReference>
<dbReference type="PROSITE" id="PS50935">
    <property type="entry name" value="SSB"/>
    <property type="match status" value="1"/>
</dbReference>
<dbReference type="PANTHER" id="PTHR10302:SF0">
    <property type="entry name" value="SINGLE-STRANDED DNA-BINDING PROTEIN, MITOCHONDRIAL"/>
    <property type="match status" value="1"/>
</dbReference>
<sequence>MAAFRSGLVKQVWRGLVRCENRNRPPEKCINSVQLLGRVGQYPKKGKGDVWRFSIATNATYQSKDEFGESKLMHKTQWHNIAVFRPYLQQRVQEMVSKGSRVLVHGRLDYVTYEDDEGVRKSYSSIVMDDLIILSYPENRNMDENFEEEQFEGMT</sequence>
<dbReference type="GO" id="GO:0042645">
    <property type="term" value="C:mitochondrial nucleoid"/>
    <property type="evidence" value="ECO:0007669"/>
    <property type="project" value="TreeGrafter"/>
</dbReference>
<dbReference type="InterPro" id="IPR012340">
    <property type="entry name" value="NA-bd_OB-fold"/>
</dbReference>
<dbReference type="GO" id="GO:0003697">
    <property type="term" value="F:single-stranded DNA binding"/>
    <property type="evidence" value="ECO:0007669"/>
    <property type="project" value="InterPro"/>
</dbReference>
<dbReference type="Gene3D" id="2.40.50.140">
    <property type="entry name" value="Nucleic acid-binding proteins"/>
    <property type="match status" value="1"/>
</dbReference>
<dbReference type="CDD" id="cd04496">
    <property type="entry name" value="SSB_OBF"/>
    <property type="match status" value="1"/>
</dbReference>
<accession>A0A6S7GHP8</accession>
<dbReference type="EMBL" id="CACRXK020000753">
    <property type="protein sequence ID" value="CAB3984551.1"/>
    <property type="molecule type" value="Genomic_DNA"/>
</dbReference>
<comment type="caution">
    <text evidence="1">The sequence shown here is derived from an EMBL/GenBank/DDBJ whole genome shotgun (WGS) entry which is preliminary data.</text>
</comment>
<dbReference type="SUPFAM" id="SSF50249">
    <property type="entry name" value="Nucleic acid-binding proteins"/>
    <property type="match status" value="1"/>
</dbReference>
<name>A0A6S7GHP8_PARCT</name>
<dbReference type="GO" id="GO:0006264">
    <property type="term" value="P:mitochondrial DNA replication"/>
    <property type="evidence" value="ECO:0007669"/>
    <property type="project" value="TreeGrafter"/>
</dbReference>
<proteinExistence type="predicted"/>
<gene>
    <name evidence="1" type="ORF">PACLA_8A031233</name>
</gene>
<reference evidence="1" key="1">
    <citation type="submission" date="2020-04" db="EMBL/GenBank/DDBJ databases">
        <authorList>
            <person name="Alioto T."/>
            <person name="Alioto T."/>
            <person name="Gomez Garrido J."/>
        </authorList>
    </citation>
    <scope>NUCLEOTIDE SEQUENCE</scope>
    <source>
        <strain evidence="1">A484AB</strain>
    </source>
</reference>
<dbReference type="Proteomes" id="UP001152795">
    <property type="component" value="Unassembled WGS sequence"/>
</dbReference>
<dbReference type="AlphaFoldDB" id="A0A6S7GHP8"/>
<dbReference type="Pfam" id="PF00436">
    <property type="entry name" value="SSB"/>
    <property type="match status" value="1"/>
</dbReference>
<keyword evidence="1" id="KW-0238">DNA-binding</keyword>
<keyword evidence="2" id="KW-1185">Reference proteome</keyword>
<evidence type="ECO:0000313" key="1">
    <source>
        <dbReference type="EMBL" id="CAB3984551.1"/>
    </source>
</evidence>
<evidence type="ECO:0000313" key="2">
    <source>
        <dbReference type="Proteomes" id="UP001152795"/>
    </source>
</evidence>
<protein>
    <submittedName>
        <fullName evidence="1">Single-stranded DNA-binding, mitochondrial</fullName>
    </submittedName>
</protein>
<dbReference type="PANTHER" id="PTHR10302">
    <property type="entry name" value="SINGLE-STRANDED DNA-BINDING PROTEIN"/>
    <property type="match status" value="1"/>
</dbReference>